<dbReference type="AlphaFoldDB" id="A0A497YK95"/>
<reference evidence="1 2" key="1">
    <citation type="submission" date="2018-10" db="EMBL/GenBank/DDBJ databases">
        <title>Genomic Encyclopedia of Type Strains, Phase IV (KMG-IV): sequencing the most valuable type-strain genomes for metagenomic binning, comparative biology and taxonomic classification.</title>
        <authorList>
            <person name="Goeker M."/>
        </authorList>
    </citation>
    <scope>NUCLEOTIDE SEQUENCE [LARGE SCALE GENOMIC DNA]</scope>
    <source>
        <strain evidence="1 2">DSM 20549</strain>
    </source>
</reference>
<proteinExistence type="predicted"/>
<name>A0A497YK95_9BACL</name>
<keyword evidence="2" id="KW-1185">Reference proteome</keyword>
<dbReference type="EMBL" id="RCCP01000001">
    <property type="protein sequence ID" value="RLJ90152.1"/>
    <property type="molecule type" value="Genomic_DNA"/>
</dbReference>
<accession>A0A497YK95</accession>
<dbReference type="OrthoDB" id="2456055at2"/>
<organism evidence="1 2">
    <name type="scientific">Planococcus citreus</name>
    <dbReference type="NCBI Taxonomy" id="1373"/>
    <lineage>
        <taxon>Bacteria</taxon>
        <taxon>Bacillati</taxon>
        <taxon>Bacillota</taxon>
        <taxon>Bacilli</taxon>
        <taxon>Bacillales</taxon>
        <taxon>Caryophanaceae</taxon>
        <taxon>Planococcus</taxon>
    </lineage>
</organism>
<gene>
    <name evidence="1" type="ORF">DFR62_0294</name>
</gene>
<evidence type="ECO:0000313" key="1">
    <source>
        <dbReference type="EMBL" id="RLJ90152.1"/>
    </source>
</evidence>
<dbReference type="Proteomes" id="UP000280791">
    <property type="component" value="Unassembled WGS sequence"/>
</dbReference>
<sequence>MEYTKHRQYLLNQLILVLGAWKARGQNDESLEQEFMNLLKQLHPNTQTAISILEKHMEMEVAA</sequence>
<dbReference type="RefSeq" id="WP_121297706.1">
    <property type="nucleotide sequence ID" value="NZ_QBEW01000043.1"/>
</dbReference>
<evidence type="ECO:0000313" key="2">
    <source>
        <dbReference type="Proteomes" id="UP000280791"/>
    </source>
</evidence>
<comment type="caution">
    <text evidence="1">The sequence shown here is derived from an EMBL/GenBank/DDBJ whole genome shotgun (WGS) entry which is preliminary data.</text>
</comment>
<protein>
    <submittedName>
        <fullName evidence="1">Uncharacterized protein</fullName>
    </submittedName>
</protein>